<accession>A0A6I0DMS4</accession>
<organism evidence="1 2">
    <name type="scientific">Brucella anthropi</name>
    <name type="common">Ochrobactrum anthropi</name>
    <dbReference type="NCBI Taxonomy" id="529"/>
    <lineage>
        <taxon>Bacteria</taxon>
        <taxon>Pseudomonadati</taxon>
        <taxon>Pseudomonadota</taxon>
        <taxon>Alphaproteobacteria</taxon>
        <taxon>Hyphomicrobiales</taxon>
        <taxon>Brucellaceae</taxon>
        <taxon>Brucella/Ochrobactrum group</taxon>
        <taxon>Brucella</taxon>
    </lineage>
</organism>
<comment type="caution">
    <text evidence="1">The sequence shown here is derived from an EMBL/GenBank/DDBJ whole genome shotgun (WGS) entry which is preliminary data.</text>
</comment>
<dbReference type="RefSeq" id="WP_151576640.1">
    <property type="nucleotide sequence ID" value="NZ_WBWX01000004.1"/>
</dbReference>
<evidence type="ECO:0000313" key="1">
    <source>
        <dbReference type="EMBL" id="KAB2797282.1"/>
    </source>
</evidence>
<proteinExistence type="predicted"/>
<sequence>MAGPLVVISAADPVLRDSILFLLASEKITGIAFPDLETAFASNHAKAAICAIIDDSVIEGDVAAFTPQLVHFGKPMVFLTSDIARMSPLPLVVPLTKPFLGRPLVAMIRAIIVSDSLRSNT</sequence>
<name>A0A6I0DMS4_BRUAN</name>
<protein>
    <submittedName>
        <fullName evidence="1">Uncharacterized protein</fullName>
    </submittedName>
</protein>
<dbReference type="Proteomes" id="UP000441102">
    <property type="component" value="Unassembled WGS sequence"/>
</dbReference>
<gene>
    <name evidence="1" type="ORF">F9L06_13155</name>
</gene>
<dbReference type="AlphaFoldDB" id="A0A6I0DMS4"/>
<evidence type="ECO:0000313" key="2">
    <source>
        <dbReference type="Proteomes" id="UP000441102"/>
    </source>
</evidence>
<reference evidence="1 2" key="1">
    <citation type="submission" date="2019-09" db="EMBL/GenBank/DDBJ databases">
        <title>Taxonomic organization of the family Brucellaceae based on a phylogenomic approach.</title>
        <authorList>
            <person name="Leclercq S."/>
            <person name="Cloeckaert A."/>
            <person name="Zygmunt M.S."/>
        </authorList>
    </citation>
    <scope>NUCLEOTIDE SEQUENCE [LARGE SCALE GENOMIC DNA]</scope>
    <source>
        <strain evidence="1 2">CCUG 34461</strain>
    </source>
</reference>
<dbReference type="EMBL" id="WBWX01000004">
    <property type="protein sequence ID" value="KAB2797282.1"/>
    <property type="molecule type" value="Genomic_DNA"/>
</dbReference>